<accession>T0AZP5</accession>
<gene>
    <name evidence="7" type="primary">recO</name>
    <name evidence="9" type="ORF">M622_02285</name>
</gene>
<dbReference type="PATRIC" id="fig|1348657.5.peg.1434"/>
<evidence type="ECO:0000256" key="2">
    <source>
        <dbReference type="ARBA" id="ARBA00021310"/>
    </source>
</evidence>
<dbReference type="InterPro" id="IPR022572">
    <property type="entry name" value="DNA_rep/recomb_RecO_N"/>
</dbReference>
<keyword evidence="4 7" id="KW-0233">DNA recombination</keyword>
<dbReference type="HAMAP" id="MF_00201">
    <property type="entry name" value="RecO"/>
    <property type="match status" value="1"/>
</dbReference>
<keyword evidence="3 7" id="KW-0227">DNA damage</keyword>
<keyword evidence="5 7" id="KW-0234">DNA repair</keyword>
<evidence type="ECO:0000256" key="5">
    <source>
        <dbReference type="ARBA" id="ARBA00023204"/>
    </source>
</evidence>
<name>T0AZP5_9RHOO</name>
<dbReference type="SUPFAM" id="SSF50249">
    <property type="entry name" value="Nucleic acid-binding proteins"/>
    <property type="match status" value="1"/>
</dbReference>
<dbReference type="GO" id="GO:0006302">
    <property type="term" value="P:double-strand break repair"/>
    <property type="evidence" value="ECO:0007669"/>
    <property type="project" value="TreeGrafter"/>
</dbReference>
<dbReference type="Gene3D" id="2.40.50.140">
    <property type="entry name" value="Nucleic acid-binding proteins"/>
    <property type="match status" value="1"/>
</dbReference>
<dbReference type="InterPro" id="IPR037278">
    <property type="entry name" value="ARFGAP/RecO"/>
</dbReference>
<dbReference type="InterPro" id="IPR042242">
    <property type="entry name" value="RecO_C"/>
</dbReference>
<dbReference type="Pfam" id="PF11967">
    <property type="entry name" value="RecO_N"/>
    <property type="match status" value="1"/>
</dbReference>
<evidence type="ECO:0000256" key="7">
    <source>
        <dbReference type="HAMAP-Rule" id="MF_00201"/>
    </source>
</evidence>
<dbReference type="STRING" id="1348657.M622_02285"/>
<dbReference type="PANTHER" id="PTHR33991">
    <property type="entry name" value="DNA REPAIR PROTEIN RECO"/>
    <property type="match status" value="1"/>
</dbReference>
<dbReference type="EMBL" id="ATJV01000048">
    <property type="protein sequence ID" value="EPZ16023.1"/>
    <property type="molecule type" value="Genomic_DNA"/>
</dbReference>
<proteinExistence type="inferred from homology"/>
<dbReference type="RefSeq" id="WP_021248864.1">
    <property type="nucleotide sequence ID" value="NZ_ATJV01000048.1"/>
</dbReference>
<evidence type="ECO:0000256" key="6">
    <source>
        <dbReference type="ARBA" id="ARBA00033409"/>
    </source>
</evidence>
<dbReference type="Pfam" id="PF02565">
    <property type="entry name" value="RecO_C"/>
    <property type="match status" value="1"/>
</dbReference>
<dbReference type="PANTHER" id="PTHR33991:SF1">
    <property type="entry name" value="DNA REPAIR PROTEIN RECO"/>
    <property type="match status" value="1"/>
</dbReference>
<feature type="domain" description="DNA replication/recombination mediator RecO N-terminal" evidence="8">
    <location>
        <begin position="10"/>
        <end position="80"/>
    </location>
</feature>
<organism evidence="9 10">
    <name type="scientific">Thauera terpenica 58Eu</name>
    <dbReference type="NCBI Taxonomy" id="1348657"/>
    <lineage>
        <taxon>Bacteria</taxon>
        <taxon>Pseudomonadati</taxon>
        <taxon>Pseudomonadota</taxon>
        <taxon>Betaproteobacteria</taxon>
        <taxon>Rhodocyclales</taxon>
        <taxon>Zoogloeaceae</taxon>
        <taxon>Thauera</taxon>
    </lineage>
</organism>
<dbReference type="Proteomes" id="UP000015455">
    <property type="component" value="Unassembled WGS sequence"/>
</dbReference>
<dbReference type="SUPFAM" id="SSF57863">
    <property type="entry name" value="ArfGap/RecO-like zinc finger"/>
    <property type="match status" value="1"/>
</dbReference>
<evidence type="ECO:0000313" key="10">
    <source>
        <dbReference type="Proteomes" id="UP000015455"/>
    </source>
</evidence>
<dbReference type="AlphaFoldDB" id="T0AZP5"/>
<dbReference type="InterPro" id="IPR012340">
    <property type="entry name" value="NA-bd_OB-fold"/>
</dbReference>
<comment type="similarity">
    <text evidence="1 7">Belongs to the RecO family.</text>
</comment>
<evidence type="ECO:0000256" key="4">
    <source>
        <dbReference type="ARBA" id="ARBA00023172"/>
    </source>
</evidence>
<evidence type="ECO:0000259" key="8">
    <source>
        <dbReference type="Pfam" id="PF11967"/>
    </source>
</evidence>
<dbReference type="InterPro" id="IPR003717">
    <property type="entry name" value="RecO"/>
</dbReference>
<protein>
    <recommendedName>
        <fullName evidence="2 7">DNA repair protein RecO</fullName>
    </recommendedName>
    <alternativeName>
        <fullName evidence="6 7">Recombination protein O</fullName>
    </alternativeName>
</protein>
<dbReference type="Gene3D" id="1.20.1440.120">
    <property type="entry name" value="Recombination protein O, C-terminal domain"/>
    <property type="match status" value="1"/>
</dbReference>
<keyword evidence="10" id="KW-1185">Reference proteome</keyword>
<dbReference type="eggNOG" id="COG1381">
    <property type="taxonomic scope" value="Bacteria"/>
</dbReference>
<dbReference type="OrthoDB" id="9804792at2"/>
<evidence type="ECO:0000256" key="3">
    <source>
        <dbReference type="ARBA" id="ARBA00022763"/>
    </source>
</evidence>
<sequence length="253" mass="28048">MAGAKQRIEQQPAWLLHGLPWRETSLIVEVFSRDLGRVGLVAKGARRPLSQLRGVLMAFQPLLMDWSGAGEVKTLIRAEWQGGQPLLIGRALLCGYYLNELLVRLTAREDPHPRLFAAYAEAMAALGRGESQPPILRRFELALLQDLGYEAALVVEGDSGVAVQPDERYLYVIERGPVRLETLAEEGVDCTDPTAVGDQPLISGQTLLDMADDDFSRAQTLAQSKHLLRMLINHTLGGKPLHSRRVLKELQEL</sequence>
<comment type="caution">
    <text evidence="9">The sequence shown here is derived from an EMBL/GenBank/DDBJ whole genome shotgun (WGS) entry which is preliminary data.</text>
</comment>
<dbReference type="GO" id="GO:0006310">
    <property type="term" value="P:DNA recombination"/>
    <property type="evidence" value="ECO:0007669"/>
    <property type="project" value="UniProtKB-UniRule"/>
</dbReference>
<evidence type="ECO:0000256" key="1">
    <source>
        <dbReference type="ARBA" id="ARBA00007452"/>
    </source>
</evidence>
<evidence type="ECO:0000313" key="9">
    <source>
        <dbReference type="EMBL" id="EPZ16023.1"/>
    </source>
</evidence>
<reference evidence="9 10" key="1">
    <citation type="submission" date="2013-06" db="EMBL/GenBank/DDBJ databases">
        <title>Draft genome sequence of Thauera terpenica.</title>
        <authorList>
            <person name="Liu B."/>
            <person name="Frostegard A.H."/>
            <person name="Shapleigh J.P."/>
        </authorList>
    </citation>
    <scope>NUCLEOTIDE SEQUENCE [LARGE SCALE GENOMIC DNA]</scope>
    <source>
        <strain evidence="9 10">58Eu</strain>
    </source>
</reference>
<comment type="function">
    <text evidence="7">Involved in DNA repair and RecF pathway recombination.</text>
</comment>
<dbReference type="NCBIfam" id="TIGR00613">
    <property type="entry name" value="reco"/>
    <property type="match status" value="1"/>
</dbReference>
<dbReference type="GO" id="GO:0043590">
    <property type="term" value="C:bacterial nucleoid"/>
    <property type="evidence" value="ECO:0007669"/>
    <property type="project" value="TreeGrafter"/>
</dbReference>